<feature type="non-terminal residue" evidence="1">
    <location>
        <position position="1"/>
    </location>
</feature>
<protein>
    <recommendedName>
        <fullName evidence="2">NAD(P)-binding domain-containing protein</fullName>
    </recommendedName>
</protein>
<organism evidence="1">
    <name type="scientific">marine metagenome</name>
    <dbReference type="NCBI Taxonomy" id="408172"/>
    <lineage>
        <taxon>unclassified sequences</taxon>
        <taxon>metagenomes</taxon>
        <taxon>ecological metagenomes</taxon>
    </lineage>
</organism>
<name>A0A383BIW1_9ZZZZ</name>
<reference evidence="1" key="1">
    <citation type="submission" date="2018-05" db="EMBL/GenBank/DDBJ databases">
        <authorList>
            <person name="Lanie J.A."/>
            <person name="Ng W.-L."/>
            <person name="Kazmierczak K.M."/>
            <person name="Andrzejewski T.M."/>
            <person name="Davidsen T.M."/>
            <person name="Wayne K.J."/>
            <person name="Tettelin H."/>
            <person name="Glass J.I."/>
            <person name="Rusch D."/>
            <person name="Podicherti R."/>
            <person name="Tsui H.-C.T."/>
            <person name="Winkler M.E."/>
        </authorList>
    </citation>
    <scope>NUCLEOTIDE SEQUENCE</scope>
</reference>
<accession>A0A383BIW1</accession>
<dbReference type="EMBL" id="UINC01200938">
    <property type="protein sequence ID" value="SVE20057.1"/>
    <property type="molecule type" value="Genomic_DNA"/>
</dbReference>
<dbReference type="Gene3D" id="3.90.25.10">
    <property type="entry name" value="UDP-galactose 4-epimerase, domain 1"/>
    <property type="match status" value="1"/>
</dbReference>
<sequence>KETFETGIRKTIQWYLDNENWWRRIQDGTYNQQRLGHIE</sequence>
<proteinExistence type="predicted"/>
<dbReference type="AlphaFoldDB" id="A0A383BIW1"/>
<evidence type="ECO:0008006" key="2">
    <source>
        <dbReference type="Google" id="ProtNLM"/>
    </source>
</evidence>
<gene>
    <name evidence="1" type="ORF">METZ01_LOCUS472911</name>
</gene>
<evidence type="ECO:0000313" key="1">
    <source>
        <dbReference type="EMBL" id="SVE20057.1"/>
    </source>
</evidence>